<dbReference type="CDD" id="cd00112">
    <property type="entry name" value="LDLa"/>
    <property type="match status" value="3"/>
</dbReference>
<keyword evidence="6" id="KW-0472">Membrane</keyword>
<comment type="caution">
    <text evidence="10">Lacks conserved residue(s) required for the propagation of feature annotation.</text>
</comment>
<dbReference type="PROSITE" id="PS50835">
    <property type="entry name" value="IG_LIKE"/>
    <property type="match status" value="1"/>
</dbReference>
<keyword evidence="8" id="KW-0675">Receptor</keyword>
<gene>
    <name evidence="13" type="ORF">NBR_LOCUS7014</name>
</gene>
<dbReference type="PANTHER" id="PTHR22722">
    <property type="entry name" value="LOW-DENSITY LIPOPROTEIN RECEPTOR-RELATED PROTEIN 2-RELATED"/>
    <property type="match status" value="1"/>
</dbReference>
<evidence type="ECO:0000256" key="7">
    <source>
        <dbReference type="ARBA" id="ARBA00023157"/>
    </source>
</evidence>
<dbReference type="SUPFAM" id="SSF57424">
    <property type="entry name" value="LDL receptor-like module"/>
    <property type="match status" value="3"/>
</dbReference>
<dbReference type="Proteomes" id="UP000271162">
    <property type="component" value="Unassembled WGS sequence"/>
</dbReference>
<feature type="disulfide bond" evidence="10">
    <location>
        <begin position="126"/>
        <end position="138"/>
    </location>
</feature>
<evidence type="ECO:0000256" key="8">
    <source>
        <dbReference type="ARBA" id="ARBA00023170"/>
    </source>
</evidence>
<evidence type="ECO:0000256" key="10">
    <source>
        <dbReference type="PROSITE-ProRule" id="PRU00124"/>
    </source>
</evidence>
<feature type="disulfide bond" evidence="10">
    <location>
        <begin position="336"/>
        <end position="351"/>
    </location>
</feature>
<dbReference type="GO" id="GO:0016324">
    <property type="term" value="C:apical plasma membrane"/>
    <property type="evidence" value="ECO:0007669"/>
    <property type="project" value="TreeGrafter"/>
</dbReference>
<evidence type="ECO:0000313" key="13">
    <source>
        <dbReference type="EMBL" id="VDL70603.1"/>
    </source>
</evidence>
<evidence type="ECO:0000259" key="12">
    <source>
        <dbReference type="PROSITE" id="PS50835"/>
    </source>
</evidence>
<feature type="domain" description="Ig-like" evidence="12">
    <location>
        <begin position="170"/>
        <end position="266"/>
    </location>
</feature>
<name>A0A0N4XVZ8_NIPBR</name>
<dbReference type="SMART" id="SM00192">
    <property type="entry name" value="LDLa"/>
    <property type="match status" value="3"/>
</dbReference>
<dbReference type="GO" id="GO:0006898">
    <property type="term" value="P:receptor-mediated endocytosis"/>
    <property type="evidence" value="ECO:0007669"/>
    <property type="project" value="TreeGrafter"/>
</dbReference>
<dbReference type="PANTHER" id="PTHR22722:SF15">
    <property type="entry name" value="LOW-DENSITY LIPOPROTEIN RECEPTOR-RELATED"/>
    <property type="match status" value="1"/>
</dbReference>
<dbReference type="PRINTS" id="PR00261">
    <property type="entry name" value="LDLRECEPTOR"/>
</dbReference>
<dbReference type="GO" id="GO:0042562">
    <property type="term" value="F:hormone binding"/>
    <property type="evidence" value="ECO:0007669"/>
    <property type="project" value="TreeGrafter"/>
</dbReference>
<dbReference type="SUPFAM" id="SSF48726">
    <property type="entry name" value="Immunoglobulin"/>
    <property type="match status" value="1"/>
</dbReference>
<dbReference type="PROSITE" id="PS01209">
    <property type="entry name" value="LDLRA_1"/>
    <property type="match status" value="1"/>
</dbReference>
<dbReference type="OMA" id="LYNRHIP"/>
<reference evidence="15" key="1">
    <citation type="submission" date="2017-02" db="UniProtKB">
        <authorList>
            <consortium name="WormBaseParasite"/>
        </authorList>
    </citation>
    <scope>IDENTIFICATION</scope>
</reference>
<dbReference type="Gene3D" id="4.10.400.10">
    <property type="entry name" value="Low-density Lipoprotein Receptor"/>
    <property type="match status" value="3"/>
</dbReference>
<dbReference type="WBParaSite" id="NBR_0000701301-mRNA-1">
    <property type="protein sequence ID" value="NBR_0000701301-mRNA-1"/>
    <property type="gene ID" value="NBR_0000701301"/>
</dbReference>
<evidence type="ECO:0000256" key="3">
    <source>
        <dbReference type="ARBA" id="ARBA00022692"/>
    </source>
</evidence>
<dbReference type="InterPro" id="IPR003599">
    <property type="entry name" value="Ig_sub"/>
</dbReference>
<keyword evidence="4" id="KW-0677">Repeat</keyword>
<feature type="disulfide bond" evidence="10">
    <location>
        <begin position="133"/>
        <end position="151"/>
    </location>
</feature>
<dbReference type="GO" id="GO:0043235">
    <property type="term" value="C:receptor complex"/>
    <property type="evidence" value="ECO:0007669"/>
    <property type="project" value="TreeGrafter"/>
</dbReference>
<keyword evidence="3" id="KW-0812">Transmembrane</keyword>
<reference evidence="13 14" key="2">
    <citation type="submission" date="2018-11" db="EMBL/GenBank/DDBJ databases">
        <authorList>
            <consortium name="Pathogen Informatics"/>
        </authorList>
    </citation>
    <scope>NUCLEOTIDE SEQUENCE [LARGE SCALE GENOMIC DNA]</scope>
</reference>
<dbReference type="Pfam" id="PF00057">
    <property type="entry name" value="Ldl_recept_a"/>
    <property type="match status" value="3"/>
</dbReference>
<dbReference type="InterPro" id="IPR023415">
    <property type="entry name" value="LDLR_class-A_CS"/>
</dbReference>
<keyword evidence="9" id="KW-0325">Glycoprotein</keyword>
<organism evidence="15">
    <name type="scientific">Nippostrongylus brasiliensis</name>
    <name type="common">Rat hookworm</name>
    <dbReference type="NCBI Taxonomy" id="27835"/>
    <lineage>
        <taxon>Eukaryota</taxon>
        <taxon>Metazoa</taxon>
        <taxon>Ecdysozoa</taxon>
        <taxon>Nematoda</taxon>
        <taxon>Chromadorea</taxon>
        <taxon>Rhabditida</taxon>
        <taxon>Rhabditina</taxon>
        <taxon>Rhabditomorpha</taxon>
        <taxon>Strongyloidea</taxon>
        <taxon>Heligmosomidae</taxon>
        <taxon>Nippostrongylus</taxon>
    </lineage>
</organism>
<dbReference type="GO" id="GO:0012505">
    <property type="term" value="C:endomembrane system"/>
    <property type="evidence" value="ECO:0007669"/>
    <property type="project" value="UniProtKB-SubCell"/>
</dbReference>
<comment type="subcellular location">
    <subcellularLocation>
        <location evidence="2">Endomembrane system</location>
    </subcellularLocation>
    <subcellularLocation>
        <location evidence="1">Membrane</location>
        <topology evidence="1">Single-pass membrane protein</topology>
    </subcellularLocation>
</comment>
<feature type="chain" id="PRO_5043124873" evidence="11">
    <location>
        <begin position="19"/>
        <end position="492"/>
    </location>
</feature>
<dbReference type="InterPro" id="IPR002172">
    <property type="entry name" value="LDrepeatLR_classA_rpt"/>
</dbReference>
<evidence type="ECO:0000256" key="5">
    <source>
        <dbReference type="ARBA" id="ARBA00022989"/>
    </source>
</evidence>
<dbReference type="InterPro" id="IPR007110">
    <property type="entry name" value="Ig-like_dom"/>
</dbReference>
<evidence type="ECO:0000256" key="11">
    <source>
        <dbReference type="SAM" id="SignalP"/>
    </source>
</evidence>
<dbReference type="FunFam" id="4.10.400.10:FF:000045">
    <property type="entry name" value="Low-density lipoprotein receptor-related protein 2"/>
    <property type="match status" value="1"/>
</dbReference>
<dbReference type="Gene3D" id="2.60.40.10">
    <property type="entry name" value="Immunoglobulins"/>
    <property type="match status" value="1"/>
</dbReference>
<dbReference type="SMART" id="SM00409">
    <property type="entry name" value="IG"/>
    <property type="match status" value="1"/>
</dbReference>
<dbReference type="InterPro" id="IPR036055">
    <property type="entry name" value="LDL_receptor-like_sf"/>
</dbReference>
<dbReference type="EMBL" id="UYSL01019850">
    <property type="protein sequence ID" value="VDL70603.1"/>
    <property type="molecule type" value="Genomic_DNA"/>
</dbReference>
<evidence type="ECO:0000313" key="14">
    <source>
        <dbReference type="Proteomes" id="UP000271162"/>
    </source>
</evidence>
<accession>A0A0N4XVZ8</accession>
<evidence type="ECO:0000256" key="6">
    <source>
        <dbReference type="ARBA" id="ARBA00023136"/>
    </source>
</evidence>
<evidence type="ECO:0000256" key="1">
    <source>
        <dbReference type="ARBA" id="ARBA00004167"/>
    </source>
</evidence>
<protein>
    <submittedName>
        <fullName evidence="15">Ig-like domain-containing protein</fullName>
    </submittedName>
</protein>
<dbReference type="InterPro" id="IPR051221">
    <property type="entry name" value="LDLR-related"/>
</dbReference>
<keyword evidence="7 10" id="KW-1015">Disulfide bond</keyword>
<dbReference type="STRING" id="27835.A0A0N4XVZ8"/>
<proteinExistence type="predicted"/>
<feature type="disulfide bond" evidence="10">
    <location>
        <begin position="296"/>
        <end position="311"/>
    </location>
</feature>
<dbReference type="PROSITE" id="PS50068">
    <property type="entry name" value="LDLRA_2"/>
    <property type="match status" value="3"/>
</dbReference>
<feature type="disulfide bond" evidence="10">
    <location>
        <begin position="284"/>
        <end position="302"/>
    </location>
</feature>
<evidence type="ECO:0000256" key="2">
    <source>
        <dbReference type="ARBA" id="ARBA00004308"/>
    </source>
</evidence>
<evidence type="ECO:0000256" key="4">
    <source>
        <dbReference type="ARBA" id="ARBA00022737"/>
    </source>
</evidence>
<dbReference type="InterPro" id="IPR013098">
    <property type="entry name" value="Ig_I-set"/>
</dbReference>
<feature type="signal peptide" evidence="11">
    <location>
        <begin position="1"/>
        <end position="18"/>
    </location>
</feature>
<dbReference type="AlphaFoldDB" id="A0A0N4XVZ8"/>
<sequence length="492" mass="54362">MLLPLYAALTLSIVYRVAVNLPELRYTDDLQRVGSKHFLQTSREIGQAVDQLLSDLPSQHNSSVLQYRYHKNVGTLVYMDIYSDSKHPSRVKRRFQAAIEDGFIGDFAVTGDGFEFHVIEDANSNCLVTEFQCEDGSCVAGKSRCDGKDDCSDGSDERADYAQCKQSSTPVIYQTNRVVYAPSGGVALLSAVIDQLPENHQILWSRGDNLIAEGSLTTTEDRRLSVYSASSEHFLRIENVSNSDEGEYTITISGMGIDATFELRVSADSVKSASEGCPKNERLCRSGHCLPVHQFCDRIVQCPDGDDEENCTPVKCSSTEFRCESSNSCVPSVVLCDGWRDCHDGTDEMNCNTTKASHHNHHHKHLHHRKFSRLTVTCEDGSAPEYSLKERRRSMSTLTVPQEQNCFGTIVLVDSFAFRGFGVKFSLIGPMFVLVTFGGTAPATAGQILSAQLVTPAFRDSAVALEARRRMRSHSLSSAFARLLFANSLTST</sequence>
<dbReference type="InterPro" id="IPR036179">
    <property type="entry name" value="Ig-like_dom_sf"/>
</dbReference>
<dbReference type="InterPro" id="IPR013783">
    <property type="entry name" value="Ig-like_fold"/>
</dbReference>
<keyword evidence="14" id="KW-1185">Reference proteome</keyword>
<keyword evidence="5" id="KW-1133">Transmembrane helix</keyword>
<evidence type="ECO:0000256" key="9">
    <source>
        <dbReference type="ARBA" id="ARBA00023180"/>
    </source>
</evidence>
<keyword evidence="11" id="KW-0732">Signal</keyword>
<evidence type="ECO:0000313" key="15">
    <source>
        <dbReference type="WBParaSite" id="NBR_0000701301-mRNA-1"/>
    </source>
</evidence>
<feature type="disulfide bond" evidence="10">
    <location>
        <begin position="277"/>
        <end position="289"/>
    </location>
</feature>
<dbReference type="Pfam" id="PF07679">
    <property type="entry name" value="I-set"/>
    <property type="match status" value="1"/>
</dbReference>